<proteinExistence type="predicted"/>
<evidence type="ECO:0000313" key="3">
    <source>
        <dbReference type="Proteomes" id="UP000554837"/>
    </source>
</evidence>
<gene>
    <name evidence="2" type="ORF">HNQ51_001607</name>
</gene>
<comment type="caution">
    <text evidence="2">The sequence shown here is derived from an EMBL/GenBank/DDBJ whole genome shotgun (WGS) entry which is preliminary data.</text>
</comment>
<evidence type="ECO:0000313" key="2">
    <source>
        <dbReference type="EMBL" id="MBB5204293.1"/>
    </source>
</evidence>
<name>A0A840S3I6_9BURK</name>
<keyword evidence="3" id="KW-1185">Reference proteome</keyword>
<accession>A0A840S3I6</accession>
<evidence type="ECO:0000256" key="1">
    <source>
        <dbReference type="SAM" id="MobiDB-lite"/>
    </source>
</evidence>
<dbReference type="RefSeq" id="WP_138856014.1">
    <property type="nucleotide sequence ID" value="NZ_CP040709.1"/>
</dbReference>
<organism evidence="2 3">
    <name type="scientific">Inhella inkyongensis</name>
    <dbReference type="NCBI Taxonomy" id="392593"/>
    <lineage>
        <taxon>Bacteria</taxon>
        <taxon>Pseudomonadati</taxon>
        <taxon>Pseudomonadota</taxon>
        <taxon>Betaproteobacteria</taxon>
        <taxon>Burkholderiales</taxon>
        <taxon>Sphaerotilaceae</taxon>
        <taxon>Inhella</taxon>
    </lineage>
</organism>
<feature type="compositionally biased region" description="Pro residues" evidence="1">
    <location>
        <begin position="68"/>
        <end position="78"/>
    </location>
</feature>
<feature type="region of interest" description="Disordered" evidence="1">
    <location>
        <begin position="150"/>
        <end position="169"/>
    </location>
</feature>
<feature type="region of interest" description="Disordered" evidence="1">
    <location>
        <begin position="68"/>
        <end position="92"/>
    </location>
</feature>
<reference evidence="2 3" key="1">
    <citation type="submission" date="2020-08" db="EMBL/GenBank/DDBJ databases">
        <title>Genomic Encyclopedia of Type Strains, Phase IV (KMG-IV): sequencing the most valuable type-strain genomes for metagenomic binning, comparative biology and taxonomic classification.</title>
        <authorList>
            <person name="Goeker M."/>
        </authorList>
    </citation>
    <scope>NUCLEOTIDE SEQUENCE [LARGE SCALE GENOMIC DNA]</scope>
    <source>
        <strain evidence="2 3">DSM 23958</strain>
    </source>
</reference>
<dbReference type="OrthoDB" id="8912842at2"/>
<dbReference type="AlphaFoldDB" id="A0A840S3I6"/>
<dbReference type="EMBL" id="JACHHO010000002">
    <property type="protein sequence ID" value="MBB5204293.1"/>
    <property type="molecule type" value="Genomic_DNA"/>
</dbReference>
<sequence>MALWCGQNARPFVTCSALVYQPPRRPALPALAVLALHLGVGGVLIQQRSLPEPKPARVELRLIELTPPPRAVEPPSPRPLARSPTALPPRMATPEAATLPIPEFAIAAPGPNAITVLASPSAAASSVAAPSTAKAPLNLALPKDWKPDARNTPAQQAIHDPRANSPRLSAEQKLARRIGNEAEVIEMADGGTMTRRPDGSCTRVHTNRANALFAMDGPVGINTQGSCFNDKPGSAIQHARPR</sequence>
<protein>
    <submittedName>
        <fullName evidence="2">Uncharacterized protein</fullName>
    </submittedName>
</protein>
<dbReference type="Proteomes" id="UP000554837">
    <property type="component" value="Unassembled WGS sequence"/>
</dbReference>